<keyword evidence="3" id="KW-1185">Reference proteome</keyword>
<name>A0ABT2GV39_9MICO</name>
<gene>
    <name evidence="2" type="ORF">N1027_17885</name>
</gene>
<accession>A0ABT2GV39</accession>
<feature type="domain" description="NAD(P)-binding" evidence="1">
    <location>
        <begin position="14"/>
        <end position="57"/>
    </location>
</feature>
<organism evidence="2 3">
    <name type="scientific">Herbiconiux aconitum</name>
    <dbReference type="NCBI Taxonomy" id="2970913"/>
    <lineage>
        <taxon>Bacteria</taxon>
        <taxon>Bacillati</taxon>
        <taxon>Actinomycetota</taxon>
        <taxon>Actinomycetes</taxon>
        <taxon>Micrococcales</taxon>
        <taxon>Microbacteriaceae</taxon>
        <taxon>Herbiconiux</taxon>
    </lineage>
</organism>
<evidence type="ECO:0000259" key="1">
    <source>
        <dbReference type="Pfam" id="PF13460"/>
    </source>
</evidence>
<dbReference type="RefSeq" id="WP_259509692.1">
    <property type="nucleotide sequence ID" value="NZ_JANLCM010000002.1"/>
</dbReference>
<dbReference type="Pfam" id="PF13460">
    <property type="entry name" value="NAD_binding_10"/>
    <property type="match status" value="1"/>
</dbReference>
<dbReference type="EMBL" id="JANLCM010000002">
    <property type="protein sequence ID" value="MCS5720006.1"/>
    <property type="molecule type" value="Genomic_DNA"/>
</dbReference>
<dbReference type="Proteomes" id="UP001165584">
    <property type="component" value="Unassembled WGS sequence"/>
</dbReference>
<evidence type="ECO:0000313" key="3">
    <source>
        <dbReference type="Proteomes" id="UP001165584"/>
    </source>
</evidence>
<proteinExistence type="predicted"/>
<reference evidence="2" key="1">
    <citation type="submission" date="2022-08" db="EMBL/GenBank/DDBJ databases">
        <authorList>
            <person name="Deng Y."/>
            <person name="Han X.-F."/>
            <person name="Zhang Y.-Q."/>
        </authorList>
    </citation>
    <scope>NUCLEOTIDE SEQUENCE</scope>
    <source>
        <strain evidence="2">CPCC 205763</strain>
    </source>
</reference>
<comment type="caution">
    <text evidence="2">The sequence shown here is derived from an EMBL/GenBank/DDBJ whole genome shotgun (WGS) entry which is preliminary data.</text>
</comment>
<dbReference type="Gene3D" id="3.40.50.720">
    <property type="entry name" value="NAD(P)-binding Rossmann-like Domain"/>
    <property type="match status" value="1"/>
</dbReference>
<evidence type="ECO:0000313" key="2">
    <source>
        <dbReference type="EMBL" id="MCS5720006.1"/>
    </source>
</evidence>
<protein>
    <submittedName>
        <fullName evidence="2">SDR family oxidoreductase</fullName>
    </submittedName>
</protein>
<dbReference type="InterPro" id="IPR016040">
    <property type="entry name" value="NAD(P)-bd_dom"/>
</dbReference>
<sequence length="87" mass="9469">MEPMEPLVIFVMGRTTYTDMRRMEALVAASGLDVTIVRPSGLFDADAVSDYRVELHDHGPGRPHLGRSAASARLLPCRGAELGHEHG</sequence>